<dbReference type="EMBL" id="LSMT01000096">
    <property type="protein sequence ID" value="PFX27762.1"/>
    <property type="molecule type" value="Genomic_DNA"/>
</dbReference>
<organism evidence="2 3">
    <name type="scientific">Stylophora pistillata</name>
    <name type="common">Smooth cauliflower coral</name>
    <dbReference type="NCBI Taxonomy" id="50429"/>
    <lineage>
        <taxon>Eukaryota</taxon>
        <taxon>Metazoa</taxon>
        <taxon>Cnidaria</taxon>
        <taxon>Anthozoa</taxon>
        <taxon>Hexacorallia</taxon>
        <taxon>Scleractinia</taxon>
        <taxon>Astrocoeniina</taxon>
        <taxon>Pocilloporidae</taxon>
        <taxon>Stylophora</taxon>
    </lineage>
</organism>
<name>A0A2B4SGZ7_STYPI</name>
<keyword evidence="3" id="KW-1185">Reference proteome</keyword>
<accession>A0A2B4SGZ7</accession>
<gene>
    <name evidence="2" type="ORF">AWC38_SpisGene7518</name>
</gene>
<feature type="region of interest" description="Disordered" evidence="1">
    <location>
        <begin position="1"/>
        <end position="106"/>
    </location>
</feature>
<evidence type="ECO:0000256" key="1">
    <source>
        <dbReference type="SAM" id="MobiDB-lite"/>
    </source>
</evidence>
<proteinExistence type="predicted"/>
<reference evidence="3" key="1">
    <citation type="journal article" date="2017" name="bioRxiv">
        <title>Comparative analysis of the genomes of Stylophora pistillata and Acropora digitifera provides evidence for extensive differences between species of corals.</title>
        <authorList>
            <person name="Voolstra C.R."/>
            <person name="Li Y."/>
            <person name="Liew Y.J."/>
            <person name="Baumgarten S."/>
            <person name="Zoccola D."/>
            <person name="Flot J.-F."/>
            <person name="Tambutte S."/>
            <person name="Allemand D."/>
            <person name="Aranda M."/>
        </authorList>
    </citation>
    <scope>NUCLEOTIDE SEQUENCE [LARGE SCALE GENOMIC DNA]</scope>
</reference>
<protein>
    <submittedName>
        <fullName evidence="2">Uncharacterized protein</fullName>
    </submittedName>
</protein>
<sequence>MAESDDSELSYTVQDAEQDRLRSEFNDDSSKNSDSFESENSEIVVGDGDESELSDTVQNTEQDRFRSEFNDDSSKNSDSFESENSDIEVGDGDKSEMSDSVQNTEQERFRSEFINDFSKNSDSFESDTGVARTVGVSSESSTLDSSSDRISCSSPVHYQECTDDLFYPPSKRLCIDATDKQTPETKRAVDMDTSNFNSTISEFESEIARANEVGDSSSTIYVIHLEQELKKRIFHGSRGIPDQICKRLARAHSKQYIQQCVAGNDEACEFTQGMLTSNSPKAVGVNDEDVKLFTPMLHKIPHVGNPIEGYFNDDREDCHNDGYAVVRLIDNIGLNVCSSGIDPPRDPVAETFWSSGFLGHHFVAVRFTRRFKLIRCMQIETRVVFVESDEPNIDGYV</sequence>
<feature type="compositionally biased region" description="Basic and acidic residues" evidence="1">
    <location>
        <begin position="61"/>
        <end position="75"/>
    </location>
</feature>
<feature type="compositionally biased region" description="Basic and acidic residues" evidence="1">
    <location>
        <begin position="17"/>
        <end position="31"/>
    </location>
</feature>
<evidence type="ECO:0000313" key="3">
    <source>
        <dbReference type="Proteomes" id="UP000225706"/>
    </source>
</evidence>
<evidence type="ECO:0000313" key="2">
    <source>
        <dbReference type="EMBL" id="PFX27762.1"/>
    </source>
</evidence>
<dbReference type="AlphaFoldDB" id="A0A2B4SGZ7"/>
<dbReference type="Proteomes" id="UP000225706">
    <property type="component" value="Unassembled WGS sequence"/>
</dbReference>
<comment type="caution">
    <text evidence="2">The sequence shown here is derived from an EMBL/GenBank/DDBJ whole genome shotgun (WGS) entry which is preliminary data.</text>
</comment>
<feature type="compositionally biased region" description="Acidic residues" evidence="1">
    <location>
        <begin position="80"/>
        <end position="90"/>
    </location>
</feature>